<dbReference type="RefSeq" id="WP_136959757.1">
    <property type="nucleotide sequence ID" value="NZ_CP039690.1"/>
</dbReference>
<feature type="transmembrane region" description="Helical" evidence="2">
    <location>
        <begin position="50"/>
        <end position="69"/>
    </location>
</feature>
<dbReference type="AlphaFoldDB" id="A0A4D7AZW2"/>
<dbReference type="EMBL" id="CP039690">
    <property type="protein sequence ID" value="QCI64303.1"/>
    <property type="molecule type" value="Genomic_DNA"/>
</dbReference>
<dbReference type="KEGG" id="pstg:E8M01_08650"/>
<dbReference type="OrthoDB" id="7408523at2"/>
<dbReference type="Proteomes" id="UP000298781">
    <property type="component" value="Chromosome"/>
</dbReference>
<keyword evidence="2" id="KW-0812">Transmembrane</keyword>
<organism evidence="3 4">
    <name type="scientific">Phreatobacter stygius</name>
    <dbReference type="NCBI Taxonomy" id="1940610"/>
    <lineage>
        <taxon>Bacteria</taxon>
        <taxon>Pseudomonadati</taxon>
        <taxon>Pseudomonadota</taxon>
        <taxon>Alphaproteobacteria</taxon>
        <taxon>Hyphomicrobiales</taxon>
        <taxon>Phreatobacteraceae</taxon>
        <taxon>Phreatobacter</taxon>
    </lineage>
</organism>
<evidence type="ECO:0000256" key="1">
    <source>
        <dbReference type="SAM" id="Coils"/>
    </source>
</evidence>
<gene>
    <name evidence="3" type="ORF">E8M01_08650</name>
</gene>
<feature type="coiled-coil region" evidence="1">
    <location>
        <begin position="71"/>
        <end position="116"/>
    </location>
</feature>
<feature type="transmembrane region" description="Helical" evidence="2">
    <location>
        <begin position="16"/>
        <end position="34"/>
    </location>
</feature>
<keyword evidence="4" id="KW-1185">Reference proteome</keyword>
<keyword evidence="2" id="KW-0472">Membrane</keyword>
<evidence type="ECO:0000313" key="3">
    <source>
        <dbReference type="EMBL" id="QCI64303.1"/>
    </source>
</evidence>
<evidence type="ECO:0000313" key="4">
    <source>
        <dbReference type="Proteomes" id="UP000298781"/>
    </source>
</evidence>
<evidence type="ECO:0000256" key="2">
    <source>
        <dbReference type="SAM" id="Phobius"/>
    </source>
</evidence>
<reference evidence="3 4" key="1">
    <citation type="submission" date="2019-04" db="EMBL/GenBank/DDBJ databases">
        <title>Phreatobacter aquaticus sp. nov.</title>
        <authorList>
            <person name="Choi A."/>
        </authorList>
    </citation>
    <scope>NUCLEOTIDE SEQUENCE [LARGE SCALE GENOMIC DNA]</scope>
    <source>
        <strain evidence="3 4">KCTC 52518</strain>
    </source>
</reference>
<keyword evidence="2" id="KW-1133">Transmembrane helix</keyword>
<name>A0A4D7AZW2_9HYPH</name>
<accession>A0A4D7AZW2</accession>
<sequence length="276" mass="29883">MATPESDNRSDRLVRWARWLTGIWLALGGLVAFLKRDTLAGLALNDIGDALAGLCAPIAFLWLVITALLQKFELEAQRAELKQNREALLLQVQQLNNSVEQQAAQTQIMKDEYERSLQASLNSQLRRILIDDHSWYMSELSNLGARTLGFVETGGAVTLSHDFSNVSAKLLAENRISEAIIGIDAELDAIAGLFDGAGRRYDPATLALMGALSSIVQAFHHSLAAAVQSHDGFQRNAVAAADYELGVNARTSRLAALHDRLVRDTAAVAAAVTPPA</sequence>
<keyword evidence="1" id="KW-0175">Coiled coil</keyword>
<protein>
    <submittedName>
        <fullName evidence="3">Uncharacterized protein</fullName>
    </submittedName>
</protein>
<proteinExistence type="predicted"/>